<accession>A0A161MCR1</accession>
<reference evidence="2" key="2">
    <citation type="submission" date="2016-04" db="EMBL/GenBank/DDBJ databases">
        <title>Planomonospora sphaerica JCM9374 whole genome shotgun sequence.</title>
        <authorList>
            <person name="Suzuki T."/>
            <person name="Dohra H."/>
            <person name="Kodani S."/>
        </authorList>
    </citation>
    <scope>NUCLEOTIDE SEQUENCE [LARGE SCALE GENOMIC DNA]</scope>
    <source>
        <strain evidence="2">JCM 9374</strain>
    </source>
</reference>
<comment type="caution">
    <text evidence="1">The sequence shown here is derived from an EMBL/GenBank/DDBJ whole genome shotgun (WGS) entry which is preliminary data.</text>
</comment>
<keyword evidence="2" id="KW-1185">Reference proteome</keyword>
<dbReference type="RefSeq" id="WP_197287151.1">
    <property type="nucleotide sequence ID" value="NZ_BDCX01000012.1"/>
</dbReference>
<evidence type="ECO:0000313" key="1">
    <source>
        <dbReference type="EMBL" id="GAT69083.1"/>
    </source>
</evidence>
<dbReference type="STRING" id="161355.PS9374_04750"/>
<dbReference type="Proteomes" id="UP000077701">
    <property type="component" value="Unassembled WGS sequence"/>
</dbReference>
<protein>
    <submittedName>
        <fullName evidence="1">Integrase</fullName>
    </submittedName>
</protein>
<evidence type="ECO:0000313" key="2">
    <source>
        <dbReference type="Proteomes" id="UP000077701"/>
    </source>
</evidence>
<sequence>MSEHLNIQTTRGYVTVFDEDDVRHHTAYFTNRRTLRPGDEYRQASTEERQEFEEHFDKRKVELGSCGRPYGTPCQHGHACIRCPMLNVNPKMLDRINEIETDLLARRERAETAGRQAVNPCSSAYHKPHADAGHKLVRCLRVPVCRPTSSPFSAAHPSS</sequence>
<dbReference type="AlphaFoldDB" id="A0A161MCR1"/>
<name>A0A161MCR1_9ACTN</name>
<reference evidence="1 2" key="1">
    <citation type="journal article" date="2016" name="Genome Announc.">
        <title>Draft Genome Sequence of Planomonospora sphaerica JCM9374, a Rare Actinomycete.</title>
        <authorList>
            <person name="Dohra H."/>
            <person name="Suzuki T."/>
            <person name="Inoue Y."/>
            <person name="Kodani S."/>
        </authorList>
    </citation>
    <scope>NUCLEOTIDE SEQUENCE [LARGE SCALE GENOMIC DNA]</scope>
    <source>
        <strain evidence="1 2">JCM 9374</strain>
    </source>
</reference>
<organism evidence="1 2">
    <name type="scientific">Planomonospora sphaerica</name>
    <dbReference type="NCBI Taxonomy" id="161355"/>
    <lineage>
        <taxon>Bacteria</taxon>
        <taxon>Bacillati</taxon>
        <taxon>Actinomycetota</taxon>
        <taxon>Actinomycetes</taxon>
        <taxon>Streptosporangiales</taxon>
        <taxon>Streptosporangiaceae</taxon>
        <taxon>Planomonospora</taxon>
    </lineage>
</organism>
<dbReference type="EMBL" id="BDCX01000012">
    <property type="protein sequence ID" value="GAT69083.1"/>
    <property type="molecule type" value="Genomic_DNA"/>
</dbReference>
<gene>
    <name evidence="1" type="ORF">PS9374_04750</name>
</gene>
<proteinExistence type="predicted"/>